<comment type="subcellular location">
    <subcellularLocation>
        <location evidence="1">Membrane</location>
        <topology evidence="1">Multi-pass membrane protein</topology>
    </subcellularLocation>
</comment>
<accession>A0A1Y2AW08</accession>
<dbReference type="InterPro" id="IPR020846">
    <property type="entry name" value="MFS_dom"/>
</dbReference>
<dbReference type="GO" id="GO:0005351">
    <property type="term" value="F:carbohydrate:proton symporter activity"/>
    <property type="evidence" value="ECO:0007669"/>
    <property type="project" value="TreeGrafter"/>
</dbReference>
<dbReference type="InterPro" id="IPR005828">
    <property type="entry name" value="MFS_sugar_transport-like"/>
</dbReference>
<keyword evidence="9" id="KW-1185">Reference proteome</keyword>
<sequence length="527" mass="57893">MGFKEDWSHSTPFFIYCVTTYALADLVFGIDSSIFGSLQALPSWLNVFGHEIGGKMALSTYQKAICNSIIFLGRLVGTGSFEPIVERFGYKPLLYSSAVLQCVAVIIQMTAKDWVTFTIGRVFGYVVVGWIESSVPTYSAEIAPPSLRGFAAGLVTPMNTIGAVWGSGMCRAYATTTTKKGYLIPTGVQLAPAVLLALMLPFTAESPRWLVGRGRKEEALRNLRKLRTKSHVAAGLCEAEIELIDKAIEFDKENNTARWLDLFGKKYLRRTVYTALLFFFYTTSGNSFYAAYGPSFLVSIGLGAKSFTYATLVQVIGAVGALQAIFLTDRVGRRPLCIFGASLLILFDCLIAGLGSSSLRTTTANNVVVASFILLIWSEKISWATHAYMMGAEFGGIRMRKKLMMVGTTSDLICNWAVSFCSPYIMNKPYGGIGGKVGYVWGGSAALSLLFAIFCLPETKGRALEEMDELFSRYRWGWEYSKVQTQGVGATIAELEYARADAAIEYKVDEFEDPNKKDETHEAVVSV</sequence>
<evidence type="ECO:0000256" key="4">
    <source>
        <dbReference type="ARBA" id="ARBA00022989"/>
    </source>
</evidence>
<evidence type="ECO:0000313" key="8">
    <source>
        <dbReference type="EMBL" id="ORY26771.1"/>
    </source>
</evidence>
<evidence type="ECO:0000256" key="5">
    <source>
        <dbReference type="ARBA" id="ARBA00023136"/>
    </source>
</evidence>
<comment type="similarity">
    <text evidence="2">Belongs to the major facilitator superfamily. Sugar transporter (TC 2.A.1.1) family.</text>
</comment>
<name>A0A1Y2AW08_9TREE</name>
<protein>
    <submittedName>
        <fullName evidence="8">General substrate transporter</fullName>
    </submittedName>
</protein>
<comment type="caution">
    <text evidence="8">The sequence shown here is derived from an EMBL/GenBank/DDBJ whole genome shotgun (WGS) entry which is preliminary data.</text>
</comment>
<evidence type="ECO:0000256" key="2">
    <source>
        <dbReference type="ARBA" id="ARBA00010992"/>
    </source>
</evidence>
<dbReference type="PROSITE" id="PS50850">
    <property type="entry name" value="MFS"/>
    <property type="match status" value="1"/>
</dbReference>
<evidence type="ECO:0000256" key="3">
    <source>
        <dbReference type="ARBA" id="ARBA00022692"/>
    </source>
</evidence>
<organism evidence="8 9">
    <name type="scientific">Naematelia encephala</name>
    <dbReference type="NCBI Taxonomy" id="71784"/>
    <lineage>
        <taxon>Eukaryota</taxon>
        <taxon>Fungi</taxon>
        <taxon>Dikarya</taxon>
        <taxon>Basidiomycota</taxon>
        <taxon>Agaricomycotina</taxon>
        <taxon>Tremellomycetes</taxon>
        <taxon>Tremellales</taxon>
        <taxon>Naemateliaceae</taxon>
        <taxon>Naematelia</taxon>
    </lineage>
</organism>
<dbReference type="EMBL" id="MCFC01000044">
    <property type="protein sequence ID" value="ORY26771.1"/>
    <property type="molecule type" value="Genomic_DNA"/>
</dbReference>
<dbReference type="Gene3D" id="1.20.1250.20">
    <property type="entry name" value="MFS general substrate transporter like domains"/>
    <property type="match status" value="1"/>
</dbReference>
<feature type="transmembrane region" description="Helical" evidence="6">
    <location>
        <begin position="272"/>
        <end position="292"/>
    </location>
</feature>
<dbReference type="InterPro" id="IPR050360">
    <property type="entry name" value="MFS_Sugar_Transporters"/>
</dbReference>
<evidence type="ECO:0000259" key="7">
    <source>
        <dbReference type="PROSITE" id="PS50850"/>
    </source>
</evidence>
<dbReference type="InParanoid" id="A0A1Y2AW08"/>
<dbReference type="STRING" id="71784.A0A1Y2AW08"/>
<keyword evidence="3 6" id="KW-0812">Transmembrane</keyword>
<dbReference type="SUPFAM" id="SSF103473">
    <property type="entry name" value="MFS general substrate transporter"/>
    <property type="match status" value="1"/>
</dbReference>
<feature type="transmembrane region" description="Helical" evidence="6">
    <location>
        <begin position="13"/>
        <end position="30"/>
    </location>
</feature>
<feature type="transmembrane region" description="Helical" evidence="6">
    <location>
        <begin position="367"/>
        <end position="391"/>
    </location>
</feature>
<dbReference type="Pfam" id="PF00083">
    <property type="entry name" value="Sugar_tr"/>
    <property type="match status" value="1"/>
</dbReference>
<dbReference type="PANTHER" id="PTHR48022">
    <property type="entry name" value="PLASTIDIC GLUCOSE TRANSPORTER 4"/>
    <property type="match status" value="1"/>
</dbReference>
<feature type="transmembrane region" description="Helical" evidence="6">
    <location>
        <begin position="307"/>
        <end position="327"/>
    </location>
</feature>
<feature type="transmembrane region" description="Helical" evidence="6">
    <location>
        <begin position="336"/>
        <end position="355"/>
    </location>
</feature>
<gene>
    <name evidence="8" type="ORF">BCR39DRAFT_540165</name>
</gene>
<dbReference type="OrthoDB" id="6612291at2759"/>
<keyword evidence="4 6" id="KW-1133">Transmembrane helix</keyword>
<dbReference type="AlphaFoldDB" id="A0A1Y2AW08"/>
<feature type="domain" description="Major facilitator superfamily (MFS) profile" evidence="7">
    <location>
        <begin position="17"/>
        <end position="460"/>
    </location>
</feature>
<feature type="transmembrane region" description="Helical" evidence="6">
    <location>
        <begin position="438"/>
        <end position="457"/>
    </location>
</feature>
<dbReference type="InterPro" id="IPR036259">
    <property type="entry name" value="MFS_trans_sf"/>
</dbReference>
<evidence type="ECO:0000256" key="1">
    <source>
        <dbReference type="ARBA" id="ARBA00004141"/>
    </source>
</evidence>
<evidence type="ECO:0000256" key="6">
    <source>
        <dbReference type="SAM" id="Phobius"/>
    </source>
</evidence>
<dbReference type="Proteomes" id="UP000193986">
    <property type="component" value="Unassembled WGS sequence"/>
</dbReference>
<evidence type="ECO:0000313" key="9">
    <source>
        <dbReference type="Proteomes" id="UP000193986"/>
    </source>
</evidence>
<proteinExistence type="inferred from homology"/>
<reference evidence="8 9" key="1">
    <citation type="submission" date="2016-07" db="EMBL/GenBank/DDBJ databases">
        <title>Pervasive Adenine N6-methylation of Active Genes in Fungi.</title>
        <authorList>
            <consortium name="DOE Joint Genome Institute"/>
            <person name="Mondo S.J."/>
            <person name="Dannebaum R.O."/>
            <person name="Kuo R.C."/>
            <person name="Labutti K."/>
            <person name="Haridas S."/>
            <person name="Kuo A."/>
            <person name="Salamov A."/>
            <person name="Ahrendt S.R."/>
            <person name="Lipzen A."/>
            <person name="Sullivan W."/>
            <person name="Andreopoulos W.B."/>
            <person name="Clum A."/>
            <person name="Lindquist E."/>
            <person name="Daum C."/>
            <person name="Ramamoorthy G.K."/>
            <person name="Gryganskyi A."/>
            <person name="Culley D."/>
            <person name="Magnuson J.K."/>
            <person name="James T.Y."/>
            <person name="O'Malley M.A."/>
            <person name="Stajich J.E."/>
            <person name="Spatafora J.W."/>
            <person name="Visel A."/>
            <person name="Grigoriev I.V."/>
        </authorList>
    </citation>
    <scope>NUCLEOTIDE SEQUENCE [LARGE SCALE GENOMIC DNA]</scope>
    <source>
        <strain evidence="8 9">68-887.2</strain>
    </source>
</reference>
<dbReference type="PANTHER" id="PTHR48022:SF77">
    <property type="entry name" value="MAJOR FACILITATOR SUPERFAMILY (MFS) PROFILE DOMAIN-CONTAINING PROTEIN"/>
    <property type="match status" value="1"/>
</dbReference>
<keyword evidence="5 6" id="KW-0472">Membrane</keyword>
<dbReference type="GO" id="GO:0016020">
    <property type="term" value="C:membrane"/>
    <property type="evidence" value="ECO:0007669"/>
    <property type="project" value="UniProtKB-SubCell"/>
</dbReference>